<organism evidence="7 8">
    <name type="scientific">Priestia megaterium</name>
    <name type="common">Bacillus megaterium</name>
    <dbReference type="NCBI Taxonomy" id="1404"/>
    <lineage>
        <taxon>Bacteria</taxon>
        <taxon>Bacillati</taxon>
        <taxon>Bacillota</taxon>
        <taxon>Bacilli</taxon>
        <taxon>Bacillales</taxon>
        <taxon>Bacillaceae</taxon>
        <taxon>Priestia</taxon>
    </lineage>
</organism>
<dbReference type="EC" id="3.2.2.21" evidence="3"/>
<comment type="catalytic activity">
    <reaction evidence="1">
        <text>Hydrolysis of alkylated DNA, releasing 3-methyladenine, 3-methylguanine, 7-methylguanine and 7-methyladenine.</text>
        <dbReference type="EC" id="3.2.2.21"/>
    </reaction>
</comment>
<evidence type="ECO:0000256" key="2">
    <source>
        <dbReference type="ARBA" id="ARBA00010817"/>
    </source>
</evidence>
<accession>A0A6H1P2W5</accession>
<feature type="domain" description="HhH-GPD" evidence="6">
    <location>
        <begin position="42"/>
        <end position="192"/>
    </location>
</feature>
<protein>
    <recommendedName>
        <fullName evidence="3">DNA-3-methyladenine glycosylase II</fullName>
        <ecNumber evidence="3">3.2.2.21</ecNumber>
    </recommendedName>
</protein>
<dbReference type="FunFam" id="1.10.340.30:FF:000004">
    <property type="entry name" value="DNA-3-methyladenine glycosylase II"/>
    <property type="match status" value="1"/>
</dbReference>
<dbReference type="GO" id="GO:0005737">
    <property type="term" value="C:cytoplasm"/>
    <property type="evidence" value="ECO:0007669"/>
    <property type="project" value="TreeGrafter"/>
</dbReference>
<dbReference type="GO" id="GO:0006285">
    <property type="term" value="P:base-excision repair, AP site formation"/>
    <property type="evidence" value="ECO:0007669"/>
    <property type="project" value="TreeGrafter"/>
</dbReference>
<keyword evidence="4" id="KW-0227">DNA damage</keyword>
<dbReference type="SUPFAM" id="SSF48150">
    <property type="entry name" value="DNA-glycosylase"/>
    <property type="match status" value="1"/>
</dbReference>
<evidence type="ECO:0000256" key="1">
    <source>
        <dbReference type="ARBA" id="ARBA00000086"/>
    </source>
</evidence>
<comment type="similarity">
    <text evidence="2">Belongs to the alkylbase DNA glycosidase AlkA family.</text>
</comment>
<proteinExistence type="inferred from homology"/>
<name>A0A6H1P2W5_PRIMG</name>
<dbReference type="GO" id="GO:0043916">
    <property type="term" value="F:DNA-7-methylguanine glycosylase activity"/>
    <property type="evidence" value="ECO:0007669"/>
    <property type="project" value="TreeGrafter"/>
</dbReference>
<dbReference type="SMART" id="SM00478">
    <property type="entry name" value="ENDO3c"/>
    <property type="match status" value="1"/>
</dbReference>
<dbReference type="GO" id="GO:0008725">
    <property type="term" value="F:DNA-3-methyladenine glycosylase activity"/>
    <property type="evidence" value="ECO:0007669"/>
    <property type="project" value="TreeGrafter"/>
</dbReference>
<dbReference type="PANTHER" id="PTHR43003:SF5">
    <property type="entry name" value="DNA-3-METHYLADENINE GLYCOSYLASE"/>
    <property type="match status" value="1"/>
</dbReference>
<evidence type="ECO:0000256" key="5">
    <source>
        <dbReference type="ARBA" id="ARBA00023204"/>
    </source>
</evidence>
<dbReference type="InterPro" id="IPR051912">
    <property type="entry name" value="Alkylbase_DNA_Glycosylase/TA"/>
</dbReference>
<dbReference type="PANTHER" id="PTHR43003">
    <property type="entry name" value="DNA-3-METHYLADENINE GLYCOSYLASE"/>
    <property type="match status" value="1"/>
</dbReference>
<evidence type="ECO:0000313" key="8">
    <source>
        <dbReference type="Proteomes" id="UP000501868"/>
    </source>
</evidence>
<dbReference type="InterPro" id="IPR011257">
    <property type="entry name" value="DNA_glycosylase"/>
</dbReference>
<dbReference type="AlphaFoldDB" id="A0A6H1P2W5"/>
<evidence type="ECO:0000313" key="7">
    <source>
        <dbReference type="EMBL" id="QIZ07621.1"/>
    </source>
</evidence>
<gene>
    <name evidence="7" type="ORF">HFZ78_13490</name>
</gene>
<sequence length="212" mass="24204">MNEKLEYLSKKDPILGRLIDIIGQLALYKREDHYISLVKSIIGQQLSVKAAGTIIARFMNFTGCTITPDKIIMFSDETLREIGISYRKIKYIKDLSQKVLDKEIKLEALDKLSNEEVINTLTNVKGIGIWTAEMFLIFSLGRENVLSLLDVGLQRGAKWLYNCSDGKTTLMDKGTNWFPYTSIASLYLWEAVNRGFVNTHKSFDDFLLNHPN</sequence>
<dbReference type="InterPro" id="IPR003265">
    <property type="entry name" value="HhH-GPD_domain"/>
</dbReference>
<dbReference type="GO" id="GO:0006307">
    <property type="term" value="P:DNA alkylation repair"/>
    <property type="evidence" value="ECO:0007669"/>
    <property type="project" value="TreeGrafter"/>
</dbReference>
<reference evidence="7 8" key="1">
    <citation type="submission" date="2020-04" db="EMBL/GenBank/DDBJ databases">
        <title>Genome-Wide Identification of 5-Methylcytosine Sites in Bacterial Genomes By High-Throughput Sequencing of MspJI Restriction Fragments.</title>
        <authorList>
            <person name="Wu V."/>
        </authorList>
    </citation>
    <scope>NUCLEOTIDE SEQUENCE [LARGE SCALE GENOMIC DNA]</scope>
    <source>
        <strain evidence="7 8">S2</strain>
    </source>
</reference>
<evidence type="ECO:0000256" key="4">
    <source>
        <dbReference type="ARBA" id="ARBA00022763"/>
    </source>
</evidence>
<evidence type="ECO:0000256" key="3">
    <source>
        <dbReference type="ARBA" id="ARBA00012000"/>
    </source>
</evidence>
<dbReference type="Pfam" id="PF00730">
    <property type="entry name" value="HhH-GPD"/>
    <property type="match status" value="1"/>
</dbReference>
<reference evidence="7 8" key="2">
    <citation type="submission" date="2020-04" db="EMBL/GenBank/DDBJ databases">
        <authorList>
            <person name="Fomenkov A."/>
            <person name="Anton B.P."/>
            <person name="Roberts R.J."/>
        </authorList>
    </citation>
    <scope>NUCLEOTIDE SEQUENCE [LARGE SCALE GENOMIC DNA]</scope>
    <source>
        <strain evidence="7 8">S2</strain>
    </source>
</reference>
<dbReference type="CDD" id="cd00056">
    <property type="entry name" value="ENDO3c"/>
    <property type="match status" value="1"/>
</dbReference>
<dbReference type="Gene3D" id="1.10.340.30">
    <property type="entry name" value="Hypothetical protein, domain 2"/>
    <property type="match status" value="1"/>
</dbReference>
<dbReference type="Proteomes" id="UP000501868">
    <property type="component" value="Chromosome"/>
</dbReference>
<dbReference type="EMBL" id="CP051128">
    <property type="protein sequence ID" value="QIZ07621.1"/>
    <property type="molecule type" value="Genomic_DNA"/>
</dbReference>
<dbReference type="GO" id="GO:0032131">
    <property type="term" value="F:alkylated DNA binding"/>
    <property type="evidence" value="ECO:0007669"/>
    <property type="project" value="TreeGrafter"/>
</dbReference>
<dbReference type="Gene3D" id="1.10.1670.40">
    <property type="match status" value="1"/>
</dbReference>
<keyword evidence="5" id="KW-0234">DNA repair</keyword>
<dbReference type="GO" id="GO:0032993">
    <property type="term" value="C:protein-DNA complex"/>
    <property type="evidence" value="ECO:0007669"/>
    <property type="project" value="TreeGrafter"/>
</dbReference>
<evidence type="ECO:0000259" key="6">
    <source>
        <dbReference type="SMART" id="SM00478"/>
    </source>
</evidence>